<dbReference type="Pfam" id="PF03466">
    <property type="entry name" value="LysR_substrate"/>
    <property type="match status" value="1"/>
</dbReference>
<dbReference type="InterPro" id="IPR005119">
    <property type="entry name" value="LysR_subst-bd"/>
</dbReference>
<dbReference type="Pfam" id="PF00126">
    <property type="entry name" value="HTH_1"/>
    <property type="match status" value="1"/>
</dbReference>
<keyword evidence="2" id="KW-0805">Transcription regulation</keyword>
<dbReference type="PROSITE" id="PS50931">
    <property type="entry name" value="HTH_LYSR"/>
    <property type="match status" value="1"/>
</dbReference>
<dbReference type="RefSeq" id="WP_053938015.1">
    <property type="nucleotide sequence ID" value="NZ_LAQT01000009.1"/>
</dbReference>
<comment type="similarity">
    <text evidence="1">Belongs to the LysR transcriptional regulatory family.</text>
</comment>
<reference evidence="6 7" key="1">
    <citation type="submission" date="2015-07" db="EMBL/GenBank/DDBJ databases">
        <title>Draft genome sequence of the Amantichitinum ursilacus IGB-41, a new chitin-degrading bacterium.</title>
        <authorList>
            <person name="Kirstahler P."/>
            <person name="Guenther M."/>
            <person name="Grumaz C."/>
            <person name="Rupp S."/>
            <person name="Zibek S."/>
            <person name="Sohn K."/>
        </authorList>
    </citation>
    <scope>NUCLEOTIDE SEQUENCE [LARGE SCALE GENOMIC DNA]</scope>
    <source>
        <strain evidence="6 7">IGB-41</strain>
    </source>
</reference>
<keyword evidence="7" id="KW-1185">Reference proteome</keyword>
<dbReference type="PANTHER" id="PTHR30537">
    <property type="entry name" value="HTH-TYPE TRANSCRIPTIONAL REGULATOR"/>
    <property type="match status" value="1"/>
</dbReference>
<dbReference type="GO" id="GO:0043565">
    <property type="term" value="F:sequence-specific DNA binding"/>
    <property type="evidence" value="ECO:0007669"/>
    <property type="project" value="TreeGrafter"/>
</dbReference>
<dbReference type="OrthoDB" id="9178040at2"/>
<dbReference type="AlphaFoldDB" id="A0A0N0GN58"/>
<dbReference type="InterPro" id="IPR036390">
    <property type="entry name" value="WH_DNA-bd_sf"/>
</dbReference>
<evidence type="ECO:0000256" key="3">
    <source>
        <dbReference type="ARBA" id="ARBA00023125"/>
    </source>
</evidence>
<dbReference type="Gene3D" id="3.40.190.290">
    <property type="match status" value="1"/>
</dbReference>
<keyword evidence="3" id="KW-0238">DNA-binding</keyword>
<dbReference type="PANTHER" id="PTHR30537:SF21">
    <property type="entry name" value="HTH-TYPE TRANSCRIPTIONAL REGULATOR SINR-RELATED"/>
    <property type="match status" value="1"/>
</dbReference>
<organism evidence="6 7">
    <name type="scientific">Amantichitinum ursilacus</name>
    <dbReference type="NCBI Taxonomy" id="857265"/>
    <lineage>
        <taxon>Bacteria</taxon>
        <taxon>Pseudomonadati</taxon>
        <taxon>Pseudomonadota</taxon>
        <taxon>Betaproteobacteria</taxon>
        <taxon>Neisseriales</taxon>
        <taxon>Chitinibacteraceae</taxon>
        <taxon>Amantichitinum</taxon>
    </lineage>
</organism>
<dbReference type="Proteomes" id="UP000037939">
    <property type="component" value="Unassembled WGS sequence"/>
</dbReference>
<dbReference type="FunFam" id="3.40.190.290:FF:000001">
    <property type="entry name" value="Transcriptional regulator, LysR family"/>
    <property type="match status" value="1"/>
</dbReference>
<dbReference type="InterPro" id="IPR058163">
    <property type="entry name" value="LysR-type_TF_proteobact-type"/>
</dbReference>
<sequence length="303" mass="33563">MKIENIGDLAVLVHTARSGSLTGAAAVMGVTPAAASAALKRLETQLGTRLFERSTRAMRLTEQGQTLLDYATRAFELVAEGEALVTEQRTRLVGRLRVAAPADLARTTLLAWFDEFLAQHPGVEIKLAAGDRPLDVIRDQVDVAIRYGIPADSRMVARPLLLQRPIVTASPEYLQRHGTPTTPQDLAAHNCITFGRGGSEHRQWQFMQGEQTVTVRVSGNRSVDDASLAHDWAVAGAGLLFKTPFELRADLQAGRLVQVLHDWMAEPYPLHAFLPSKRFMPHRVREFVAFLTDQFSVFADQYR</sequence>
<keyword evidence="4" id="KW-0804">Transcription</keyword>
<dbReference type="InterPro" id="IPR036388">
    <property type="entry name" value="WH-like_DNA-bd_sf"/>
</dbReference>
<feature type="domain" description="HTH lysR-type" evidence="5">
    <location>
        <begin position="1"/>
        <end position="61"/>
    </location>
</feature>
<dbReference type="GO" id="GO:0006351">
    <property type="term" value="P:DNA-templated transcription"/>
    <property type="evidence" value="ECO:0007669"/>
    <property type="project" value="TreeGrafter"/>
</dbReference>
<evidence type="ECO:0000256" key="1">
    <source>
        <dbReference type="ARBA" id="ARBA00009437"/>
    </source>
</evidence>
<dbReference type="STRING" id="857265.WG78_11785"/>
<evidence type="ECO:0000256" key="4">
    <source>
        <dbReference type="ARBA" id="ARBA00023163"/>
    </source>
</evidence>
<dbReference type="SUPFAM" id="SSF46785">
    <property type="entry name" value="Winged helix' DNA-binding domain"/>
    <property type="match status" value="1"/>
</dbReference>
<accession>A0A0N0GN58</accession>
<dbReference type="FunFam" id="1.10.10.10:FF:000001">
    <property type="entry name" value="LysR family transcriptional regulator"/>
    <property type="match status" value="1"/>
</dbReference>
<evidence type="ECO:0000313" key="6">
    <source>
        <dbReference type="EMBL" id="KPC52524.1"/>
    </source>
</evidence>
<protein>
    <submittedName>
        <fullName evidence="6">HTH-type transcriptional regulator DmlR</fullName>
    </submittedName>
</protein>
<comment type="caution">
    <text evidence="6">The sequence shown here is derived from an EMBL/GenBank/DDBJ whole genome shotgun (WGS) entry which is preliminary data.</text>
</comment>
<evidence type="ECO:0000259" key="5">
    <source>
        <dbReference type="PROSITE" id="PS50931"/>
    </source>
</evidence>
<evidence type="ECO:0000256" key="2">
    <source>
        <dbReference type="ARBA" id="ARBA00023015"/>
    </source>
</evidence>
<dbReference type="EMBL" id="LAQT01000009">
    <property type="protein sequence ID" value="KPC52524.1"/>
    <property type="molecule type" value="Genomic_DNA"/>
</dbReference>
<dbReference type="GO" id="GO:0003700">
    <property type="term" value="F:DNA-binding transcription factor activity"/>
    <property type="evidence" value="ECO:0007669"/>
    <property type="project" value="InterPro"/>
</dbReference>
<dbReference type="PATRIC" id="fig|857265.3.peg.2421"/>
<dbReference type="Gene3D" id="1.10.10.10">
    <property type="entry name" value="Winged helix-like DNA-binding domain superfamily/Winged helix DNA-binding domain"/>
    <property type="match status" value="1"/>
</dbReference>
<dbReference type="CDD" id="cd08422">
    <property type="entry name" value="PBP2_CrgA_like"/>
    <property type="match status" value="1"/>
</dbReference>
<evidence type="ECO:0000313" key="7">
    <source>
        <dbReference type="Proteomes" id="UP000037939"/>
    </source>
</evidence>
<name>A0A0N0GN58_9NEIS</name>
<gene>
    <name evidence="6" type="primary">dmlR_19</name>
    <name evidence="6" type="ORF">WG78_11785</name>
</gene>
<dbReference type="SUPFAM" id="SSF53850">
    <property type="entry name" value="Periplasmic binding protein-like II"/>
    <property type="match status" value="1"/>
</dbReference>
<dbReference type="InterPro" id="IPR000847">
    <property type="entry name" value="LysR_HTH_N"/>
</dbReference>
<proteinExistence type="inferred from homology"/>